<evidence type="ECO:0000313" key="2">
    <source>
        <dbReference type="Proteomes" id="UP000195897"/>
    </source>
</evidence>
<proteinExistence type="predicted"/>
<protein>
    <submittedName>
        <fullName evidence="1">Uncharacterized protein</fullName>
    </submittedName>
</protein>
<organism evidence="1 2">
    <name type="scientific">Butyricicoccus pullicaecorum</name>
    <dbReference type="NCBI Taxonomy" id="501571"/>
    <lineage>
        <taxon>Bacteria</taxon>
        <taxon>Bacillati</taxon>
        <taxon>Bacillota</taxon>
        <taxon>Clostridia</taxon>
        <taxon>Eubacteriales</taxon>
        <taxon>Butyricicoccaceae</taxon>
        <taxon>Butyricicoccus</taxon>
    </lineage>
</organism>
<dbReference type="RefSeq" id="WP_087371865.1">
    <property type="nucleotide sequence ID" value="NZ_NFKK01000005.1"/>
</dbReference>
<gene>
    <name evidence="1" type="ORF">B5F17_06025</name>
</gene>
<dbReference type="Proteomes" id="UP000195897">
    <property type="component" value="Unassembled WGS sequence"/>
</dbReference>
<comment type="caution">
    <text evidence="1">The sequence shown here is derived from an EMBL/GenBank/DDBJ whole genome shotgun (WGS) entry which is preliminary data.</text>
</comment>
<accession>A0A1Y4L8S5</accession>
<name>A0A1Y4L8S5_9FIRM</name>
<dbReference type="AlphaFoldDB" id="A0A1Y4L8S5"/>
<reference evidence="2" key="1">
    <citation type="submission" date="2017-04" db="EMBL/GenBank/DDBJ databases">
        <title>Function of individual gut microbiota members based on whole genome sequencing of pure cultures obtained from chicken caecum.</title>
        <authorList>
            <person name="Medvecky M."/>
            <person name="Cejkova D."/>
            <person name="Polansky O."/>
            <person name="Karasova D."/>
            <person name="Kubasova T."/>
            <person name="Cizek A."/>
            <person name="Rychlik I."/>
        </authorList>
    </citation>
    <scope>NUCLEOTIDE SEQUENCE [LARGE SCALE GENOMIC DNA]</scope>
    <source>
        <strain evidence="2">An180</strain>
    </source>
</reference>
<evidence type="ECO:0000313" key="1">
    <source>
        <dbReference type="EMBL" id="OUP53128.1"/>
    </source>
</evidence>
<dbReference type="EMBL" id="NFKK01000005">
    <property type="protein sequence ID" value="OUP53128.1"/>
    <property type="molecule type" value="Genomic_DNA"/>
</dbReference>
<sequence length="179" mass="21484">MLELITRDERYEDIPSILSKKWLQDFLDICFNHADCFTLNEAPWFKAILKDLQLELTPFLMQEVRTPKWFGYDYTSRPYAKERTHAFIYRAESAAKEILLKHLPNIFFRSKKRDTPYPTLEDLCFFSNGQLFIGNISHEYMLWAYPPDEEVELQLKQIADWTYKDRPTPNLNEYLLVQD</sequence>